<protein>
    <submittedName>
        <fullName evidence="1">Uncharacterized protein</fullName>
    </submittedName>
</protein>
<accession>A0AAV4N2H9</accession>
<proteinExistence type="predicted"/>
<gene>
    <name evidence="1" type="ORF">CEXT_27151</name>
</gene>
<sequence>MVSSQGGRVKQSREGLIEGKITALEGKSLYLLFFHALRAFLEERLNIRMEELPNLDKDAKLTALSNCQEQAAITTGVELSGHRSCSMALSGKGWGIYRPLMTSLCDILPRAPFLVSDRLGNKTTRN</sequence>
<evidence type="ECO:0000313" key="2">
    <source>
        <dbReference type="Proteomes" id="UP001054945"/>
    </source>
</evidence>
<name>A0AAV4N2H9_CAEEX</name>
<keyword evidence="2" id="KW-1185">Reference proteome</keyword>
<dbReference type="EMBL" id="BPLR01002827">
    <property type="protein sequence ID" value="GIX78213.1"/>
    <property type="molecule type" value="Genomic_DNA"/>
</dbReference>
<comment type="caution">
    <text evidence="1">The sequence shown here is derived from an EMBL/GenBank/DDBJ whole genome shotgun (WGS) entry which is preliminary data.</text>
</comment>
<organism evidence="1 2">
    <name type="scientific">Caerostris extrusa</name>
    <name type="common">Bark spider</name>
    <name type="synonym">Caerostris bankana</name>
    <dbReference type="NCBI Taxonomy" id="172846"/>
    <lineage>
        <taxon>Eukaryota</taxon>
        <taxon>Metazoa</taxon>
        <taxon>Ecdysozoa</taxon>
        <taxon>Arthropoda</taxon>
        <taxon>Chelicerata</taxon>
        <taxon>Arachnida</taxon>
        <taxon>Araneae</taxon>
        <taxon>Araneomorphae</taxon>
        <taxon>Entelegynae</taxon>
        <taxon>Araneoidea</taxon>
        <taxon>Araneidae</taxon>
        <taxon>Caerostris</taxon>
    </lineage>
</organism>
<dbReference type="Proteomes" id="UP001054945">
    <property type="component" value="Unassembled WGS sequence"/>
</dbReference>
<dbReference type="AlphaFoldDB" id="A0AAV4N2H9"/>
<reference evidence="1 2" key="1">
    <citation type="submission" date="2021-06" db="EMBL/GenBank/DDBJ databases">
        <title>Caerostris extrusa draft genome.</title>
        <authorList>
            <person name="Kono N."/>
            <person name="Arakawa K."/>
        </authorList>
    </citation>
    <scope>NUCLEOTIDE SEQUENCE [LARGE SCALE GENOMIC DNA]</scope>
</reference>
<evidence type="ECO:0000313" key="1">
    <source>
        <dbReference type="EMBL" id="GIX78213.1"/>
    </source>
</evidence>